<dbReference type="EMBL" id="JAUSQZ010000001">
    <property type="protein sequence ID" value="MDP9826535.1"/>
    <property type="molecule type" value="Genomic_DNA"/>
</dbReference>
<name>A0ABT9P371_9ACTN</name>
<protein>
    <recommendedName>
        <fullName evidence="4">Replication initiator protein</fullName>
    </recommendedName>
</protein>
<feature type="region of interest" description="Disordered" evidence="1">
    <location>
        <begin position="168"/>
        <end position="196"/>
    </location>
</feature>
<feature type="region of interest" description="Disordered" evidence="1">
    <location>
        <begin position="1"/>
        <end position="27"/>
    </location>
</feature>
<organism evidence="2 3">
    <name type="scientific">Kineosporia succinea</name>
    <dbReference type="NCBI Taxonomy" id="84632"/>
    <lineage>
        <taxon>Bacteria</taxon>
        <taxon>Bacillati</taxon>
        <taxon>Actinomycetota</taxon>
        <taxon>Actinomycetes</taxon>
        <taxon>Kineosporiales</taxon>
        <taxon>Kineosporiaceae</taxon>
        <taxon>Kineosporia</taxon>
    </lineage>
</organism>
<dbReference type="RefSeq" id="WP_307241425.1">
    <property type="nucleotide sequence ID" value="NZ_JAUSQZ010000001.1"/>
</dbReference>
<sequence>MTTPASARTVAENLGHPMRPATASISNLTRNSRAERARMPVALHVAEDVAIAHGVCVRPITQRVTDTHTGEVTLVDVPCGATLESKCPSCAERARRLRMHQCRAGWHAETDPIPDEDLSTDPQQDLVTIRADVTAARDNFLDLGDTDAAEAAGEALEAIDTELGELGVRGRLERQPPETARRKRSTRRRQDAPDLPRRVMAKTTVGQTFTGHEGKVYRPSMFITVTLPSYGRVDRKGVPLDPGRYDYRRAARDAIHFPRLMDRLVQNLRRVAGFDVQYFATVEPQRRLAPHAHIAVRGTIPRALVRQVIAATYHQVWWPAADTPVYIREDELPVWDEEGDALDLAGMPTTEGAGYLDPTTAAILPTWEEALDDLDTDDDLEPQHVVRFGTQSDIQGLLAGSPDADRRVGYLAKYLTKSMGTAHGADAEAAVTAHIDRLVTALRYEPCSPGCTNWLRYGIQPKNARPGMIPGSCKSKAHRRENLGYGGRRVLVSRKWSGKTLTDHRHERRAFVLALLGVDPESPDATKGDKTADRYVWEPVNPNELPPLSTRLLHAISQRQTWRAAYDAAKEGNGPPPSPALSPKTNDMKGVA</sequence>
<evidence type="ECO:0000256" key="1">
    <source>
        <dbReference type="SAM" id="MobiDB-lite"/>
    </source>
</evidence>
<keyword evidence="3" id="KW-1185">Reference proteome</keyword>
<dbReference type="InterPro" id="IPR046828">
    <property type="entry name" value="RepSA"/>
</dbReference>
<gene>
    <name evidence="2" type="ORF">J2S57_002284</name>
</gene>
<dbReference type="Proteomes" id="UP001235712">
    <property type="component" value="Unassembled WGS sequence"/>
</dbReference>
<evidence type="ECO:0008006" key="4">
    <source>
        <dbReference type="Google" id="ProtNLM"/>
    </source>
</evidence>
<comment type="caution">
    <text evidence="2">The sequence shown here is derived from an EMBL/GenBank/DDBJ whole genome shotgun (WGS) entry which is preliminary data.</text>
</comment>
<evidence type="ECO:0000313" key="3">
    <source>
        <dbReference type="Proteomes" id="UP001235712"/>
    </source>
</evidence>
<feature type="region of interest" description="Disordered" evidence="1">
    <location>
        <begin position="565"/>
        <end position="592"/>
    </location>
</feature>
<feature type="compositionally biased region" description="Basic and acidic residues" evidence="1">
    <location>
        <begin position="168"/>
        <end position="180"/>
    </location>
</feature>
<reference evidence="2 3" key="1">
    <citation type="submission" date="2023-07" db="EMBL/GenBank/DDBJ databases">
        <title>Sequencing the genomes of 1000 actinobacteria strains.</title>
        <authorList>
            <person name="Klenk H.-P."/>
        </authorList>
    </citation>
    <scope>NUCLEOTIDE SEQUENCE [LARGE SCALE GENOMIC DNA]</scope>
    <source>
        <strain evidence="2 3">DSM 44388</strain>
    </source>
</reference>
<accession>A0ABT9P371</accession>
<evidence type="ECO:0000313" key="2">
    <source>
        <dbReference type="EMBL" id="MDP9826535.1"/>
    </source>
</evidence>
<dbReference type="Pfam" id="PF20199">
    <property type="entry name" value="RepSA"/>
    <property type="match status" value="1"/>
</dbReference>
<proteinExistence type="predicted"/>